<dbReference type="AlphaFoldDB" id="A0A0E9TP04"/>
<sequence>MCCASVCTAQTHGGRGNNVGGEPILCGFRFLKLGSLNRLHQ</sequence>
<proteinExistence type="predicted"/>
<dbReference type="EMBL" id="GBXM01053148">
    <property type="protein sequence ID" value="JAH55429.1"/>
    <property type="molecule type" value="Transcribed_RNA"/>
</dbReference>
<organism evidence="1">
    <name type="scientific">Anguilla anguilla</name>
    <name type="common">European freshwater eel</name>
    <name type="synonym">Muraena anguilla</name>
    <dbReference type="NCBI Taxonomy" id="7936"/>
    <lineage>
        <taxon>Eukaryota</taxon>
        <taxon>Metazoa</taxon>
        <taxon>Chordata</taxon>
        <taxon>Craniata</taxon>
        <taxon>Vertebrata</taxon>
        <taxon>Euteleostomi</taxon>
        <taxon>Actinopterygii</taxon>
        <taxon>Neopterygii</taxon>
        <taxon>Teleostei</taxon>
        <taxon>Anguilliformes</taxon>
        <taxon>Anguillidae</taxon>
        <taxon>Anguilla</taxon>
    </lineage>
</organism>
<reference evidence="1" key="2">
    <citation type="journal article" date="2015" name="Fish Shellfish Immunol.">
        <title>Early steps in the European eel (Anguilla anguilla)-Vibrio vulnificus interaction in the gills: Role of the RtxA13 toxin.</title>
        <authorList>
            <person name="Callol A."/>
            <person name="Pajuelo D."/>
            <person name="Ebbesson L."/>
            <person name="Teles M."/>
            <person name="MacKenzie S."/>
            <person name="Amaro C."/>
        </authorList>
    </citation>
    <scope>NUCLEOTIDE SEQUENCE</scope>
</reference>
<accession>A0A0E9TP04</accession>
<reference evidence="1" key="1">
    <citation type="submission" date="2014-11" db="EMBL/GenBank/DDBJ databases">
        <authorList>
            <person name="Amaro Gonzalez C."/>
        </authorList>
    </citation>
    <scope>NUCLEOTIDE SEQUENCE</scope>
</reference>
<protein>
    <submittedName>
        <fullName evidence="1">Uncharacterized protein</fullName>
    </submittedName>
</protein>
<evidence type="ECO:0000313" key="1">
    <source>
        <dbReference type="EMBL" id="JAH55429.1"/>
    </source>
</evidence>
<name>A0A0E9TP04_ANGAN</name>